<reference evidence="2 3" key="1">
    <citation type="journal article" date="2017" name="Gigascience">
        <title>Genome sequence of the small brown planthopper, Laodelphax striatellus.</title>
        <authorList>
            <person name="Zhu J."/>
            <person name="Jiang F."/>
            <person name="Wang X."/>
            <person name="Yang P."/>
            <person name="Bao Y."/>
            <person name="Zhao W."/>
            <person name="Wang W."/>
            <person name="Lu H."/>
            <person name="Wang Q."/>
            <person name="Cui N."/>
            <person name="Li J."/>
            <person name="Chen X."/>
            <person name="Luo L."/>
            <person name="Yu J."/>
            <person name="Kang L."/>
            <person name="Cui F."/>
        </authorList>
    </citation>
    <scope>NUCLEOTIDE SEQUENCE [LARGE SCALE GENOMIC DNA]</scope>
    <source>
        <strain evidence="2">Lst14</strain>
    </source>
</reference>
<evidence type="ECO:0000259" key="1">
    <source>
        <dbReference type="Pfam" id="PF08423"/>
    </source>
</evidence>
<comment type="caution">
    <text evidence="2">The sequence shown here is derived from an EMBL/GenBank/DDBJ whole genome shotgun (WGS) entry which is preliminary data.</text>
</comment>
<dbReference type="FunCoup" id="A0A482X6Z9">
    <property type="interactions" value="112"/>
</dbReference>
<dbReference type="GO" id="GO:0005657">
    <property type="term" value="C:replication fork"/>
    <property type="evidence" value="ECO:0007669"/>
    <property type="project" value="InterPro"/>
</dbReference>
<dbReference type="GO" id="GO:0005813">
    <property type="term" value="C:centrosome"/>
    <property type="evidence" value="ECO:0007669"/>
    <property type="project" value="TreeGrafter"/>
</dbReference>
<dbReference type="Pfam" id="PF08423">
    <property type="entry name" value="Rad51"/>
    <property type="match status" value="1"/>
</dbReference>
<sequence>METGLQLFGRLTSRPSIAAISATLFPNDLKQKEVVEISGDPASGKTHLLTSLIATCILPSSFEGVCIGGLQAGVILLNTDLHFQIFKLVTVLDHRLKLCRTAEGCSLSSSQIEGIIKSALINLHIYDCPNTFVLRVTIHSLQQTIASNAKISLVALDSVSANYWQDVHQGGTRKIDLYTDNILKLLQKVATDFNLSIIYTRPTYFKSVSSKMNRNLSQHPLLGHVNHRIELRSLQAERGAVLYRAEIRCSDRVLFKYYKTTLDGFEWIEPDTLPPTTQ</sequence>
<dbReference type="GO" id="GO:0000724">
    <property type="term" value="P:double-strand break repair via homologous recombination"/>
    <property type="evidence" value="ECO:0007669"/>
    <property type="project" value="InterPro"/>
</dbReference>
<evidence type="ECO:0000313" key="3">
    <source>
        <dbReference type="Proteomes" id="UP000291343"/>
    </source>
</evidence>
<protein>
    <recommendedName>
        <fullName evidence="1">Rad51-like C-terminal domain-containing protein</fullName>
    </recommendedName>
</protein>
<dbReference type="CDD" id="cd19490">
    <property type="entry name" value="XRCC2"/>
    <property type="match status" value="1"/>
</dbReference>
<dbReference type="STRING" id="195883.A0A482X6Z9"/>
<organism evidence="2 3">
    <name type="scientific">Laodelphax striatellus</name>
    <name type="common">Small brown planthopper</name>
    <name type="synonym">Delphax striatella</name>
    <dbReference type="NCBI Taxonomy" id="195883"/>
    <lineage>
        <taxon>Eukaryota</taxon>
        <taxon>Metazoa</taxon>
        <taxon>Ecdysozoa</taxon>
        <taxon>Arthropoda</taxon>
        <taxon>Hexapoda</taxon>
        <taxon>Insecta</taxon>
        <taxon>Pterygota</taxon>
        <taxon>Neoptera</taxon>
        <taxon>Paraneoptera</taxon>
        <taxon>Hemiptera</taxon>
        <taxon>Auchenorrhyncha</taxon>
        <taxon>Fulgoroidea</taxon>
        <taxon>Delphacidae</taxon>
        <taxon>Criomorphinae</taxon>
        <taxon>Laodelphax</taxon>
    </lineage>
</organism>
<dbReference type="GO" id="GO:0033063">
    <property type="term" value="C:Rad51B-Rad51C-Rad51D-XRCC2 complex"/>
    <property type="evidence" value="ECO:0007669"/>
    <property type="project" value="InterPro"/>
</dbReference>
<dbReference type="InterPro" id="IPR013632">
    <property type="entry name" value="Rad51_C"/>
</dbReference>
<dbReference type="AlphaFoldDB" id="A0A482X6Z9"/>
<dbReference type="GO" id="GO:0000400">
    <property type="term" value="F:four-way junction DNA binding"/>
    <property type="evidence" value="ECO:0007669"/>
    <property type="project" value="TreeGrafter"/>
</dbReference>
<dbReference type="EMBL" id="QKKF02016927">
    <property type="protein sequence ID" value="RZF41268.1"/>
    <property type="molecule type" value="Genomic_DNA"/>
</dbReference>
<gene>
    <name evidence="2" type="ORF">LSTR_LSTR010496</name>
</gene>
<dbReference type="PANTHER" id="PTHR46644">
    <property type="entry name" value="DNA REPAIR PROTEIN XRCC2"/>
    <property type="match status" value="1"/>
</dbReference>
<dbReference type="InParanoid" id="A0A482X6Z9"/>
<proteinExistence type="predicted"/>
<feature type="domain" description="Rad51-like C-terminal" evidence="1">
    <location>
        <begin position="29"/>
        <end position="225"/>
    </location>
</feature>
<dbReference type="SMR" id="A0A482X6Z9"/>
<evidence type="ECO:0000313" key="2">
    <source>
        <dbReference type="EMBL" id="RZF41268.1"/>
    </source>
</evidence>
<accession>A0A482X6Z9</accession>
<dbReference type="InterPro" id="IPR027417">
    <property type="entry name" value="P-loop_NTPase"/>
</dbReference>
<dbReference type="PANTHER" id="PTHR46644:SF2">
    <property type="entry name" value="DNA REPAIR PROTEIN XRCC2"/>
    <property type="match status" value="1"/>
</dbReference>
<dbReference type="Proteomes" id="UP000291343">
    <property type="component" value="Unassembled WGS sequence"/>
</dbReference>
<keyword evidence="3" id="KW-1185">Reference proteome</keyword>
<dbReference type="Gene3D" id="3.40.50.300">
    <property type="entry name" value="P-loop containing nucleotide triphosphate hydrolases"/>
    <property type="match status" value="1"/>
</dbReference>
<dbReference type="SUPFAM" id="SSF52540">
    <property type="entry name" value="P-loop containing nucleoside triphosphate hydrolases"/>
    <property type="match status" value="1"/>
</dbReference>
<name>A0A482X6Z9_LAOST</name>
<dbReference type="OrthoDB" id="420422at2759"/>
<dbReference type="GO" id="GO:0042148">
    <property type="term" value="P:DNA strand invasion"/>
    <property type="evidence" value="ECO:0007669"/>
    <property type="project" value="TreeGrafter"/>
</dbReference>
<dbReference type="InterPro" id="IPR030547">
    <property type="entry name" value="XRCC2"/>
</dbReference>